<evidence type="ECO:0000313" key="1">
    <source>
        <dbReference type="EMBL" id="MDO1450716.1"/>
    </source>
</evidence>
<dbReference type="PROSITE" id="PS51257">
    <property type="entry name" value="PROKAR_LIPOPROTEIN"/>
    <property type="match status" value="1"/>
</dbReference>
<dbReference type="Proteomes" id="UP001168528">
    <property type="component" value="Unassembled WGS sequence"/>
</dbReference>
<evidence type="ECO:0000313" key="2">
    <source>
        <dbReference type="Proteomes" id="UP001168528"/>
    </source>
</evidence>
<dbReference type="Pfam" id="PF04228">
    <property type="entry name" value="Zn_peptidase"/>
    <property type="match status" value="1"/>
</dbReference>
<comment type="caution">
    <text evidence="1">The sequence shown here is derived from an EMBL/GenBank/DDBJ whole genome shotgun (WGS) entry which is preliminary data.</text>
</comment>
<organism evidence="1 2">
    <name type="scientific">Rhodocytophaga aerolata</name>
    <dbReference type="NCBI Taxonomy" id="455078"/>
    <lineage>
        <taxon>Bacteria</taxon>
        <taxon>Pseudomonadati</taxon>
        <taxon>Bacteroidota</taxon>
        <taxon>Cytophagia</taxon>
        <taxon>Cytophagales</taxon>
        <taxon>Rhodocytophagaceae</taxon>
        <taxon>Rhodocytophaga</taxon>
    </lineage>
</organism>
<protein>
    <submittedName>
        <fullName evidence="1">Neutral zinc metallopeptidase</fullName>
    </submittedName>
</protein>
<name>A0ABT8RG87_9BACT</name>
<sequence>MKNLKLITTIIAFFLIVLSSCEKDHDSPVDMPAYNPYPELAEVDSVACEDPPLWNWIFFQQILGLGPKIIPILQDTNLIITELPFLHSVYFENSAANQSFGPNGEYTDQINKTFTDLKRFWDIELGNIILVAFRGSMLQDRNKVIATYKAEGYSDEKANAYADSVAILLQMNPDFLNGNHPAFTFNQLAPPDTTIAGVGQIPAKIVIGDGLFQGFDAIGYGDIAPQAILAHEYGHHIQYDLGVVVRGWQRGKEFIPKTARRIELMADAYAAYYLSHPRGAAAMQEENVQRFLELFFNLGDCKFKENSHHGTPAQRKAAAEWGYKLATDAQQRGRILPARELARLFDAELADIIKNGSI</sequence>
<proteinExistence type="predicted"/>
<dbReference type="RefSeq" id="WP_302041516.1">
    <property type="nucleotide sequence ID" value="NZ_JAUKPO010000035.1"/>
</dbReference>
<dbReference type="EMBL" id="JAUKPO010000035">
    <property type="protein sequence ID" value="MDO1450716.1"/>
    <property type="molecule type" value="Genomic_DNA"/>
</dbReference>
<gene>
    <name evidence="1" type="ORF">Q0590_30870</name>
</gene>
<dbReference type="InterPro" id="IPR007343">
    <property type="entry name" value="Uncharacterised_pept_Zn_put"/>
</dbReference>
<reference evidence="1" key="1">
    <citation type="submission" date="2023-07" db="EMBL/GenBank/DDBJ databases">
        <title>The genome sequence of Rhodocytophaga aerolata KACC 12507.</title>
        <authorList>
            <person name="Zhang X."/>
        </authorList>
    </citation>
    <scope>NUCLEOTIDE SEQUENCE</scope>
    <source>
        <strain evidence="1">KACC 12507</strain>
    </source>
</reference>
<keyword evidence="2" id="KW-1185">Reference proteome</keyword>
<accession>A0ABT8RG87</accession>